<dbReference type="InterPro" id="IPR029058">
    <property type="entry name" value="AB_hydrolase_fold"/>
</dbReference>
<evidence type="ECO:0000256" key="2">
    <source>
        <dbReference type="SAM" id="Phobius"/>
    </source>
</evidence>
<dbReference type="PANTHER" id="PTHR48081">
    <property type="entry name" value="AB HYDROLASE SUPERFAMILY PROTEIN C4A8.06C"/>
    <property type="match status" value="1"/>
</dbReference>
<name>A0A4U9YMM4_9STRE</name>
<dbReference type="InterPro" id="IPR049492">
    <property type="entry name" value="BD-FAE-like_dom"/>
</dbReference>
<evidence type="ECO:0000313" key="4">
    <source>
        <dbReference type="EMBL" id="VTS27742.1"/>
    </source>
</evidence>
<dbReference type="AlphaFoldDB" id="A0A4U9YMM4"/>
<dbReference type="EC" id="3.1.1.3" evidence="4"/>
<keyword evidence="1 4" id="KW-0378">Hydrolase</keyword>
<feature type="domain" description="BD-FAE-like" evidence="3">
    <location>
        <begin position="141"/>
        <end position="349"/>
    </location>
</feature>
<organism evidence="4 5">
    <name type="scientific">Streptococcus pseudoporcinus</name>
    <dbReference type="NCBI Taxonomy" id="361101"/>
    <lineage>
        <taxon>Bacteria</taxon>
        <taxon>Bacillati</taxon>
        <taxon>Bacillota</taxon>
        <taxon>Bacilli</taxon>
        <taxon>Lactobacillales</taxon>
        <taxon>Streptococcaceae</taxon>
        <taxon>Streptococcus</taxon>
    </lineage>
</organism>
<keyword evidence="2" id="KW-1133">Transmembrane helix</keyword>
<dbReference type="Gene3D" id="3.40.50.1820">
    <property type="entry name" value="alpha/beta hydrolase"/>
    <property type="match status" value="1"/>
</dbReference>
<dbReference type="STRING" id="873448.STRPO_0190"/>
<dbReference type="GO" id="GO:0004806">
    <property type="term" value="F:triacylglycerol lipase activity"/>
    <property type="evidence" value="ECO:0007669"/>
    <property type="project" value="UniProtKB-EC"/>
</dbReference>
<dbReference type="Pfam" id="PF20434">
    <property type="entry name" value="BD-FAE"/>
    <property type="match status" value="1"/>
</dbReference>
<dbReference type="Proteomes" id="UP000304914">
    <property type="component" value="Chromosome"/>
</dbReference>
<gene>
    <name evidence="4" type="primary">lip2</name>
    <name evidence="4" type="ORF">NCTC5385_01344</name>
</gene>
<dbReference type="RefSeq" id="WP_138068580.1">
    <property type="nucleotide sequence ID" value="NZ_LR594035.1"/>
</dbReference>
<evidence type="ECO:0000313" key="5">
    <source>
        <dbReference type="Proteomes" id="UP000304914"/>
    </source>
</evidence>
<accession>A0A4U9YMM4</accession>
<reference evidence="4 5" key="1">
    <citation type="submission" date="2019-05" db="EMBL/GenBank/DDBJ databases">
        <authorList>
            <consortium name="Pathogen Informatics"/>
        </authorList>
    </citation>
    <scope>NUCLEOTIDE SEQUENCE [LARGE SCALE GENOMIC DNA]</scope>
    <source>
        <strain evidence="4 5">NCTC5385</strain>
    </source>
</reference>
<dbReference type="EMBL" id="LR594035">
    <property type="protein sequence ID" value="VTS27742.1"/>
    <property type="molecule type" value="Genomic_DNA"/>
</dbReference>
<feature type="transmembrane region" description="Helical" evidence="2">
    <location>
        <begin position="53"/>
        <end position="70"/>
    </location>
</feature>
<dbReference type="SUPFAM" id="SSF53474">
    <property type="entry name" value="alpha/beta-Hydrolases"/>
    <property type="match status" value="1"/>
</dbReference>
<feature type="transmembrane region" description="Helical" evidence="2">
    <location>
        <begin position="77"/>
        <end position="97"/>
    </location>
</feature>
<proteinExistence type="predicted"/>
<sequence>MKVVGLWLCLKKVVFFSLEIIVFTVFIFNLATLFPIPYLGSIANHYTVPYVRIWLPLLFILCLISLYVSLSHKKSKWPLVNAIIASLSLMMGVYIILMIQTHVNQLGGGISFLKSYQVEDTSGISVDVKTYSSSELGDVKLNVYYKENNNVKNKPVLVYIHGGGWIAGHRSSHSYYWKSFARDNYVVVSLDYDLSNKERHLSDSTEKQLTKGFAWIANNIENYGGSTERLYTTGVSAGGNLALELSYKINSGVYKWADGTRLPKITAVAVSYPVASPKAFYENSDLVKGDIAKYMVVSYLGGRPDQLPHKYAQLTPKNAISPQSPPTLLMAGQRDTLVPQEPTYHLAQVLTEKKIPNKLVIIPFTNHAYDRINDNLGSQAYLNLSKDWFKTYPEKAGGHKQ</sequence>
<protein>
    <submittedName>
        <fullName evidence="4">Lipase</fullName>
        <ecNumber evidence="4">3.1.1.3</ecNumber>
    </submittedName>
</protein>
<dbReference type="InterPro" id="IPR050300">
    <property type="entry name" value="GDXG_lipolytic_enzyme"/>
</dbReference>
<keyword evidence="2" id="KW-0472">Membrane</keyword>
<evidence type="ECO:0000256" key="1">
    <source>
        <dbReference type="ARBA" id="ARBA00022801"/>
    </source>
</evidence>
<keyword evidence="2" id="KW-0812">Transmembrane</keyword>
<evidence type="ECO:0000259" key="3">
    <source>
        <dbReference type="Pfam" id="PF20434"/>
    </source>
</evidence>
<feature type="transmembrane region" description="Helical" evidence="2">
    <location>
        <begin position="12"/>
        <end position="33"/>
    </location>
</feature>